<sequence>MSSYSWLLAFVFLDLCQQLFCVTGVSS</sequence>
<accession>A0A0A9AD54</accession>
<reference evidence="1" key="1">
    <citation type="submission" date="2014-09" db="EMBL/GenBank/DDBJ databases">
        <authorList>
            <person name="Magalhaes I.L.F."/>
            <person name="Oliveira U."/>
            <person name="Santos F.R."/>
            <person name="Vidigal T.H.D.A."/>
            <person name="Brescovit A.D."/>
            <person name="Santos A.J."/>
        </authorList>
    </citation>
    <scope>NUCLEOTIDE SEQUENCE</scope>
    <source>
        <tissue evidence="1">Shoot tissue taken approximately 20 cm above the soil surface</tissue>
    </source>
</reference>
<name>A0A0A9AD54_ARUDO</name>
<organism evidence="1">
    <name type="scientific">Arundo donax</name>
    <name type="common">Giant reed</name>
    <name type="synonym">Donax arundinaceus</name>
    <dbReference type="NCBI Taxonomy" id="35708"/>
    <lineage>
        <taxon>Eukaryota</taxon>
        <taxon>Viridiplantae</taxon>
        <taxon>Streptophyta</taxon>
        <taxon>Embryophyta</taxon>
        <taxon>Tracheophyta</taxon>
        <taxon>Spermatophyta</taxon>
        <taxon>Magnoliopsida</taxon>
        <taxon>Liliopsida</taxon>
        <taxon>Poales</taxon>
        <taxon>Poaceae</taxon>
        <taxon>PACMAD clade</taxon>
        <taxon>Arundinoideae</taxon>
        <taxon>Arundineae</taxon>
        <taxon>Arundo</taxon>
    </lineage>
</organism>
<dbReference type="EMBL" id="GBRH01248864">
    <property type="protein sequence ID" value="JAD49031.1"/>
    <property type="molecule type" value="Transcribed_RNA"/>
</dbReference>
<evidence type="ECO:0000313" key="1">
    <source>
        <dbReference type="EMBL" id="JAD49031.1"/>
    </source>
</evidence>
<dbReference type="AlphaFoldDB" id="A0A0A9AD54"/>
<protein>
    <submittedName>
        <fullName evidence="1">Uncharacterized protein</fullName>
    </submittedName>
</protein>
<reference evidence="1" key="2">
    <citation type="journal article" date="2015" name="Data Brief">
        <title>Shoot transcriptome of the giant reed, Arundo donax.</title>
        <authorList>
            <person name="Barrero R.A."/>
            <person name="Guerrero F.D."/>
            <person name="Moolhuijzen P."/>
            <person name="Goolsby J.A."/>
            <person name="Tidwell J."/>
            <person name="Bellgard S.E."/>
            <person name="Bellgard M.I."/>
        </authorList>
    </citation>
    <scope>NUCLEOTIDE SEQUENCE</scope>
    <source>
        <tissue evidence="1">Shoot tissue taken approximately 20 cm above the soil surface</tissue>
    </source>
</reference>
<proteinExistence type="predicted"/>